<evidence type="ECO:0000256" key="2">
    <source>
        <dbReference type="ARBA" id="ARBA00022963"/>
    </source>
</evidence>
<organism evidence="6 7">
    <name type="scientific">Streptomyces cuspidosporus</name>
    <dbReference type="NCBI Taxonomy" id="66882"/>
    <lineage>
        <taxon>Bacteria</taxon>
        <taxon>Bacillati</taxon>
        <taxon>Actinomycetota</taxon>
        <taxon>Actinomycetes</taxon>
        <taxon>Kitasatosporales</taxon>
        <taxon>Streptomycetaceae</taxon>
        <taxon>Streptomyces</taxon>
    </lineage>
</organism>
<evidence type="ECO:0000256" key="1">
    <source>
        <dbReference type="ARBA" id="ARBA00022801"/>
    </source>
</evidence>
<keyword evidence="5" id="KW-0732">Signal</keyword>
<feature type="signal peptide" evidence="5">
    <location>
        <begin position="1"/>
        <end position="30"/>
    </location>
</feature>
<reference evidence="7" key="1">
    <citation type="journal article" date="2019" name="Int. J. Syst. Evol. Microbiol.">
        <title>The Global Catalogue of Microorganisms (GCM) 10K type strain sequencing project: providing services to taxonomists for standard genome sequencing and annotation.</title>
        <authorList>
            <consortium name="The Broad Institute Genomics Platform"/>
            <consortium name="The Broad Institute Genome Sequencing Center for Infectious Disease"/>
            <person name="Wu L."/>
            <person name="Ma J."/>
        </authorList>
    </citation>
    <scope>NUCLEOTIDE SEQUENCE [LARGE SCALE GENOMIC DNA]</scope>
    <source>
        <strain evidence="7">JCM 4316</strain>
    </source>
</reference>
<name>A0ABP5SQV8_9ACTN</name>
<proteinExistence type="predicted"/>
<keyword evidence="2" id="KW-0442">Lipid degradation</keyword>
<dbReference type="SUPFAM" id="SSF53474">
    <property type="entry name" value="alpha/beta-Hydrolases"/>
    <property type="match status" value="1"/>
</dbReference>
<keyword evidence="3" id="KW-0443">Lipid metabolism</keyword>
<evidence type="ECO:0000256" key="5">
    <source>
        <dbReference type="SAM" id="SignalP"/>
    </source>
</evidence>
<dbReference type="PROSITE" id="PS51318">
    <property type="entry name" value="TAT"/>
    <property type="match status" value="1"/>
</dbReference>
<evidence type="ECO:0000256" key="4">
    <source>
        <dbReference type="SAM" id="MobiDB-lite"/>
    </source>
</evidence>
<keyword evidence="7" id="KW-1185">Reference proteome</keyword>
<evidence type="ECO:0000256" key="3">
    <source>
        <dbReference type="ARBA" id="ARBA00023098"/>
    </source>
</evidence>
<keyword evidence="1" id="KW-0378">Hydrolase</keyword>
<feature type="region of interest" description="Disordered" evidence="4">
    <location>
        <begin position="36"/>
        <end position="75"/>
    </location>
</feature>
<comment type="caution">
    <text evidence="6">The sequence shown here is derived from an EMBL/GenBank/DDBJ whole genome shotgun (WGS) entry which is preliminary data.</text>
</comment>
<evidence type="ECO:0000313" key="6">
    <source>
        <dbReference type="EMBL" id="GAA2334964.1"/>
    </source>
</evidence>
<feature type="chain" id="PRO_5046573723" evidence="5">
    <location>
        <begin position="31"/>
        <end position="457"/>
    </location>
</feature>
<dbReference type="RefSeq" id="WP_346173976.1">
    <property type="nucleotide sequence ID" value="NZ_BAAASD010000005.1"/>
</dbReference>
<dbReference type="InterPro" id="IPR006311">
    <property type="entry name" value="TAT_signal"/>
</dbReference>
<sequence length="457" mass="49194">MRFKTSAVSRLSRRQLLGGLAATGAAVTLASATVASGAVSSGDGRGKGQAGRKGKGRAEGGLRVELPAPTGPYPVGMTELHLVDQGREERWGPGARELMVSVWYPARKDAGTDAGGGTDAAQAPYMRPGAAEVFGAGAERILRVEHGAVDWGGFPTHAREGAAVARGLGRRPVVLYSPGMYNERTLDTGAVVELAGQGYVVVTVDPTYEAHAVEFPDGRVVEPSPEIGRIEPVAERNKAALEVRVADVRFVLDRLEVLARGGNPDAEGRRLPSGLGAALDMARVGMFGHSLGGMATAEAMRLDRRIRAGANLDGPLGYDWSDPDQLLPVAHSGLDRPFLLMGAWLTTTSERVPHTHEHSPSWRALWQNSTGWKRDLWVREAEHNAFTDYETVLPALAEHLALPEGFQKQMIGTVDPARFTASRRAYLTAFFDRHLRGLHRPLLDGPSPRHPDVRFIG</sequence>
<dbReference type="PANTHER" id="PTHR10272:SF0">
    <property type="entry name" value="PLATELET-ACTIVATING FACTOR ACETYLHYDROLASE"/>
    <property type="match status" value="1"/>
</dbReference>
<dbReference type="Gene3D" id="3.40.50.1820">
    <property type="entry name" value="alpha/beta hydrolase"/>
    <property type="match status" value="1"/>
</dbReference>
<accession>A0ABP5SQV8</accession>
<gene>
    <name evidence="6" type="ORF">GCM10010246_18670</name>
</gene>
<evidence type="ECO:0000313" key="7">
    <source>
        <dbReference type="Proteomes" id="UP001500253"/>
    </source>
</evidence>
<protein>
    <submittedName>
        <fullName evidence="6">Lipase</fullName>
    </submittedName>
</protein>
<dbReference type="EMBL" id="BAAASD010000005">
    <property type="protein sequence ID" value="GAA2334964.1"/>
    <property type="molecule type" value="Genomic_DNA"/>
</dbReference>
<dbReference type="InterPro" id="IPR029058">
    <property type="entry name" value="AB_hydrolase_fold"/>
</dbReference>
<dbReference type="PANTHER" id="PTHR10272">
    <property type="entry name" value="PLATELET-ACTIVATING FACTOR ACETYLHYDROLASE"/>
    <property type="match status" value="1"/>
</dbReference>
<dbReference type="Pfam" id="PF03403">
    <property type="entry name" value="PAF-AH_p_II"/>
    <property type="match status" value="1"/>
</dbReference>
<dbReference type="Proteomes" id="UP001500253">
    <property type="component" value="Unassembled WGS sequence"/>
</dbReference>